<evidence type="ECO:0000313" key="3">
    <source>
        <dbReference type="Proteomes" id="UP000054217"/>
    </source>
</evidence>
<feature type="compositionally biased region" description="Low complexity" evidence="1">
    <location>
        <begin position="109"/>
        <end position="118"/>
    </location>
</feature>
<evidence type="ECO:0000256" key="1">
    <source>
        <dbReference type="SAM" id="MobiDB-lite"/>
    </source>
</evidence>
<feature type="region of interest" description="Disordered" evidence="1">
    <location>
        <begin position="1"/>
        <end position="162"/>
    </location>
</feature>
<dbReference type="InParanoid" id="A0A0C3PZP9"/>
<feature type="compositionally biased region" description="Low complexity" evidence="1">
    <location>
        <begin position="461"/>
        <end position="472"/>
    </location>
</feature>
<feature type="compositionally biased region" description="Basic residues" evidence="1">
    <location>
        <begin position="36"/>
        <end position="49"/>
    </location>
</feature>
<gene>
    <name evidence="2" type="ORF">M404DRAFT_991679</name>
</gene>
<dbReference type="Proteomes" id="UP000054217">
    <property type="component" value="Unassembled WGS sequence"/>
</dbReference>
<feature type="compositionally biased region" description="Low complexity" evidence="1">
    <location>
        <begin position="251"/>
        <end position="265"/>
    </location>
</feature>
<dbReference type="STRING" id="870435.A0A0C3PZP9"/>
<organism evidence="2 3">
    <name type="scientific">Pisolithus tinctorius Marx 270</name>
    <dbReference type="NCBI Taxonomy" id="870435"/>
    <lineage>
        <taxon>Eukaryota</taxon>
        <taxon>Fungi</taxon>
        <taxon>Dikarya</taxon>
        <taxon>Basidiomycota</taxon>
        <taxon>Agaricomycotina</taxon>
        <taxon>Agaricomycetes</taxon>
        <taxon>Agaricomycetidae</taxon>
        <taxon>Boletales</taxon>
        <taxon>Sclerodermatineae</taxon>
        <taxon>Pisolithaceae</taxon>
        <taxon>Pisolithus</taxon>
    </lineage>
</organism>
<dbReference type="PANTHER" id="PTHR24216">
    <property type="entry name" value="PAXILLIN-RELATED"/>
    <property type="match status" value="1"/>
</dbReference>
<feature type="region of interest" description="Disordered" evidence="1">
    <location>
        <begin position="509"/>
        <end position="578"/>
    </location>
</feature>
<dbReference type="EMBL" id="KN831944">
    <property type="protein sequence ID" value="KIO14944.1"/>
    <property type="molecule type" value="Genomic_DNA"/>
</dbReference>
<feature type="region of interest" description="Disordered" evidence="1">
    <location>
        <begin position="461"/>
        <end position="490"/>
    </location>
</feature>
<feature type="region of interest" description="Disordered" evidence="1">
    <location>
        <begin position="248"/>
        <end position="339"/>
    </location>
</feature>
<accession>A0A0C3PZP9</accession>
<evidence type="ECO:0000313" key="2">
    <source>
        <dbReference type="EMBL" id="KIO14944.1"/>
    </source>
</evidence>
<feature type="region of interest" description="Disordered" evidence="1">
    <location>
        <begin position="212"/>
        <end position="234"/>
    </location>
</feature>
<protein>
    <submittedName>
        <fullName evidence="2">Uncharacterized protein</fullName>
    </submittedName>
</protein>
<sequence>MAAAAVSLSCSPRRSSRLAHAHAAHNHPSPPPLRQASHHLKSHRQHRPRIPAPVADSEPDPDSSSSDPENELTPRALRALKRQRLALDLDSLSISPRGRPRKRRKENFAHANSFAAASSRKETLQSFKRPSSPPPSPLTPKRTFGTDRIPSSENAAHIPSIPECPVDFVNGTASSVSISLNDGEPSSTSYLGPAPCDSFADQSSILMLTDDSNSSLSVGNKATDMSVPSVPPISTDATVAPLPLSPPLVPCAPSSPESEPLTPLTPLTPSPSPSPSGHDRHTSSGPPSPLTESLPLLVSIEPVSLPSDSLPPSTPHPPALSAEGCTSAQPAVLSPHPSHLSLDPPLDNLISFDSLPPNFDSGVSLHLDAHHCNPHEDSHPHPHVPQLPGPFSNLPPTEPHPPQLQYVRPPLTQIPGRDREVNIWKLACQERVEYLARRFGFETIKAVVASEASSVVNAISHVSPSTTTTSSPEFPTQEDSAHATQPPQTRFRLYTPASYTWSSRSVLGVSSVPGKRSSNDSPQEAEAEIEREALWAESDVDVDVDMDIDADMDDDDDDYEDEDELGELEGDADGENRVDLDMEGTNGKSGAAMQQLLGENLKVMDAKGEDTMMDVDCMGQSQRGPVDLADKENNASASAAHSSSLFTASDESQMTASAGLTTMPSPSTGLALPLRHQFPPLSSLHVPLLSEPPRAFMGRGTPPDRRRLMEWSISDRYPGCQTQAIGVGLFVSPTRNPGINTVPMSMASMHHPAADDVHQGGSDDRSQPHHHAGEWTSFLYAMLEGDGINNCQVDTNVPPTVCRTSNNTPGNMSVGAVTTTTGSTTDVTGWYELGLASMHMGGSVTPGVPADMSLSHHPHVAHISPIEHPGDEASSSTLRFALG</sequence>
<dbReference type="PANTHER" id="PTHR24216:SF65">
    <property type="entry name" value="PAXILLIN-LIKE PROTEIN 1"/>
    <property type="match status" value="1"/>
</dbReference>
<reference evidence="2 3" key="1">
    <citation type="submission" date="2014-04" db="EMBL/GenBank/DDBJ databases">
        <authorList>
            <consortium name="DOE Joint Genome Institute"/>
            <person name="Kuo A."/>
            <person name="Kohler A."/>
            <person name="Costa M.D."/>
            <person name="Nagy L.G."/>
            <person name="Floudas D."/>
            <person name="Copeland A."/>
            <person name="Barry K.W."/>
            <person name="Cichocki N."/>
            <person name="Veneault-Fourrey C."/>
            <person name="LaButti K."/>
            <person name="Lindquist E.A."/>
            <person name="Lipzen A."/>
            <person name="Lundell T."/>
            <person name="Morin E."/>
            <person name="Murat C."/>
            <person name="Sun H."/>
            <person name="Tunlid A."/>
            <person name="Henrissat B."/>
            <person name="Grigoriev I.V."/>
            <person name="Hibbett D.S."/>
            <person name="Martin F."/>
            <person name="Nordberg H.P."/>
            <person name="Cantor M.N."/>
            <person name="Hua S.X."/>
        </authorList>
    </citation>
    <scope>NUCLEOTIDE SEQUENCE [LARGE SCALE GENOMIC DNA]</scope>
    <source>
        <strain evidence="2 3">Marx 270</strain>
    </source>
</reference>
<dbReference type="AlphaFoldDB" id="A0A0C3PZP9"/>
<feature type="region of interest" description="Disordered" evidence="1">
    <location>
        <begin position="621"/>
        <end position="648"/>
    </location>
</feature>
<reference evidence="3" key="2">
    <citation type="submission" date="2015-01" db="EMBL/GenBank/DDBJ databases">
        <title>Evolutionary Origins and Diversification of the Mycorrhizal Mutualists.</title>
        <authorList>
            <consortium name="DOE Joint Genome Institute"/>
            <consortium name="Mycorrhizal Genomics Consortium"/>
            <person name="Kohler A."/>
            <person name="Kuo A."/>
            <person name="Nagy L.G."/>
            <person name="Floudas D."/>
            <person name="Copeland A."/>
            <person name="Barry K.W."/>
            <person name="Cichocki N."/>
            <person name="Veneault-Fourrey C."/>
            <person name="LaButti K."/>
            <person name="Lindquist E.A."/>
            <person name="Lipzen A."/>
            <person name="Lundell T."/>
            <person name="Morin E."/>
            <person name="Murat C."/>
            <person name="Riley R."/>
            <person name="Ohm R."/>
            <person name="Sun H."/>
            <person name="Tunlid A."/>
            <person name="Henrissat B."/>
            <person name="Grigoriev I.V."/>
            <person name="Hibbett D.S."/>
            <person name="Martin F."/>
        </authorList>
    </citation>
    <scope>NUCLEOTIDE SEQUENCE [LARGE SCALE GENOMIC DNA]</scope>
    <source>
        <strain evidence="3">Marx 270</strain>
    </source>
</reference>
<feature type="compositionally biased region" description="Basic residues" evidence="1">
    <location>
        <begin position="14"/>
        <end position="25"/>
    </location>
</feature>
<dbReference type="OrthoDB" id="2804726at2759"/>
<feature type="compositionally biased region" description="Acidic residues" evidence="1">
    <location>
        <begin position="538"/>
        <end position="573"/>
    </location>
</feature>
<dbReference type="HOGENOM" id="CLU_331507_0_0_1"/>
<feature type="compositionally biased region" description="Polar residues" evidence="1">
    <location>
        <begin position="473"/>
        <end position="488"/>
    </location>
</feature>
<feature type="compositionally biased region" description="Low complexity" evidence="1">
    <location>
        <begin position="635"/>
        <end position="648"/>
    </location>
</feature>
<keyword evidence="3" id="KW-1185">Reference proteome</keyword>
<feature type="compositionally biased region" description="Low complexity" evidence="1">
    <location>
        <begin position="52"/>
        <end position="67"/>
    </location>
</feature>
<feature type="compositionally biased region" description="Low complexity" evidence="1">
    <location>
        <begin position="290"/>
        <end position="311"/>
    </location>
</feature>
<name>A0A0C3PZP9_PISTI</name>
<proteinExistence type="predicted"/>